<evidence type="ECO:0000256" key="1">
    <source>
        <dbReference type="SAM" id="Phobius"/>
    </source>
</evidence>
<organism evidence="2 3">
    <name type="scientific">Bursaphelenchus xylophilus</name>
    <name type="common">Pinewood nematode worm</name>
    <name type="synonym">Aphelenchoides xylophilus</name>
    <dbReference type="NCBI Taxonomy" id="6326"/>
    <lineage>
        <taxon>Eukaryota</taxon>
        <taxon>Metazoa</taxon>
        <taxon>Ecdysozoa</taxon>
        <taxon>Nematoda</taxon>
        <taxon>Chromadorea</taxon>
        <taxon>Rhabditida</taxon>
        <taxon>Tylenchina</taxon>
        <taxon>Tylenchomorpha</taxon>
        <taxon>Aphelenchoidea</taxon>
        <taxon>Aphelenchoididae</taxon>
        <taxon>Bursaphelenchus</taxon>
    </lineage>
</organism>
<dbReference type="WBParaSite" id="BXY_1181500.1">
    <property type="protein sequence ID" value="BXY_1181500.1"/>
    <property type="gene ID" value="BXY_1181500"/>
</dbReference>
<feature type="transmembrane region" description="Helical" evidence="1">
    <location>
        <begin position="97"/>
        <end position="117"/>
    </location>
</feature>
<sequence>MPFVELNFSTNEANQKFHQNLIQILERLYLPTYLINKLFDLDKTTWSQWKWYRKLTYCAHCVILLGIMSLTCLVIVLEPLYFHKTIDFRQSCNSVALFAIRVQGFVAAIFLLIWNYYGYRVRFLRRLTNAGCGAGIINARERIERTNISLIVFIFITILVSSTFQLLHAFKVDTPLANDPIDKLGLLPIILLVICTLFCLTALMNSLSVISIHFLIICAEYEKLADEFREDLNTFQLPVVTHYSHAHHNLWRLWTVVKSIMSYYQTFNLLSNMILFIYLFSTVNFQTSWIDFGFGLYLALFSLASIILPFLFVSSFRHAFKRLQIECLELAASGKILHDGVYAFLPVLASSIQRKIYRLRLFGLVDVNIRNLIKLLFLCVVVASVLRLLFNRNELNKIV</sequence>
<keyword evidence="1" id="KW-1133">Transmembrane helix</keyword>
<protein>
    <submittedName>
        <fullName evidence="3">Uncharacterized protein</fullName>
    </submittedName>
</protein>
<reference evidence="3" key="1">
    <citation type="submission" date="2016-11" db="UniProtKB">
        <authorList>
            <consortium name="WormBaseParasite"/>
        </authorList>
    </citation>
    <scope>IDENTIFICATION</scope>
</reference>
<accession>A0A1I7SFK3</accession>
<evidence type="ECO:0000313" key="2">
    <source>
        <dbReference type="Proteomes" id="UP000095284"/>
    </source>
</evidence>
<feature type="transmembrane region" description="Helical" evidence="1">
    <location>
        <begin position="372"/>
        <end position="390"/>
    </location>
</feature>
<keyword evidence="1" id="KW-0472">Membrane</keyword>
<name>A0A1I7SFK3_BURXY</name>
<dbReference type="AlphaFoldDB" id="A0A1I7SFK3"/>
<feature type="transmembrane region" description="Helical" evidence="1">
    <location>
        <begin position="57"/>
        <end position="77"/>
    </location>
</feature>
<feature type="transmembrane region" description="Helical" evidence="1">
    <location>
        <begin position="189"/>
        <end position="219"/>
    </location>
</feature>
<proteinExistence type="predicted"/>
<feature type="transmembrane region" description="Helical" evidence="1">
    <location>
        <begin position="262"/>
        <end position="280"/>
    </location>
</feature>
<feature type="transmembrane region" description="Helical" evidence="1">
    <location>
        <begin position="148"/>
        <end position="169"/>
    </location>
</feature>
<keyword evidence="1" id="KW-0812">Transmembrane</keyword>
<dbReference type="Proteomes" id="UP000095284">
    <property type="component" value="Unplaced"/>
</dbReference>
<evidence type="ECO:0000313" key="3">
    <source>
        <dbReference type="WBParaSite" id="BXY_1181500.1"/>
    </source>
</evidence>
<feature type="transmembrane region" description="Helical" evidence="1">
    <location>
        <begin position="292"/>
        <end position="316"/>
    </location>
</feature>